<dbReference type="InterPro" id="IPR000917">
    <property type="entry name" value="Sulfatase_N"/>
</dbReference>
<evidence type="ECO:0000256" key="2">
    <source>
        <dbReference type="ARBA" id="ARBA00008779"/>
    </source>
</evidence>
<dbReference type="GO" id="GO:0008484">
    <property type="term" value="F:sulfuric ester hydrolase activity"/>
    <property type="evidence" value="ECO:0007669"/>
    <property type="project" value="InterPro"/>
</dbReference>
<gene>
    <name evidence="8" type="ORF">HPB48_011257</name>
</gene>
<dbReference type="InterPro" id="IPR047115">
    <property type="entry name" value="ARSB"/>
</dbReference>
<evidence type="ECO:0000256" key="4">
    <source>
        <dbReference type="ARBA" id="ARBA00022837"/>
    </source>
</evidence>
<sequence length="233" mass="26441">MIVAKKAQTRPERLLQPVSEGDRPPWRPKFRQVDHYLDFYDGFLPVVPANRLTLTLPTTTYPLLRSGRERCHIEIQIQVSTGLQVKIPDKIKVSIPVQISSGSRRRNITTHSQQKGLVKDEDNRSKVRRFAEVYLSLLALACVTHTAGARKHKTRPHIVFILADDLGWADVSFHGSSQIPTPNLDALAFTGVVLNNYYVQELCSPSRGALMSGLYPIHLGMREIYYMYPHVHC</sequence>
<dbReference type="SUPFAM" id="SSF53649">
    <property type="entry name" value="Alkaline phosphatase-like"/>
    <property type="match status" value="1"/>
</dbReference>
<evidence type="ECO:0000256" key="3">
    <source>
        <dbReference type="ARBA" id="ARBA00022723"/>
    </source>
</evidence>
<proteinExistence type="inferred from homology"/>
<comment type="caution">
    <text evidence="8">The sequence shown here is derived from an EMBL/GenBank/DDBJ whole genome shotgun (WGS) entry which is preliminary data.</text>
</comment>
<dbReference type="PANTHER" id="PTHR10342:SF273">
    <property type="entry name" value="RE14504P"/>
    <property type="match status" value="1"/>
</dbReference>
<evidence type="ECO:0000259" key="7">
    <source>
        <dbReference type="Pfam" id="PF00884"/>
    </source>
</evidence>
<dbReference type="OrthoDB" id="6503793at2759"/>
<evidence type="ECO:0000256" key="6">
    <source>
        <dbReference type="SAM" id="MobiDB-lite"/>
    </source>
</evidence>
<comment type="similarity">
    <text evidence="2">Belongs to the sulfatase family.</text>
</comment>
<name>A0A9J6G3K6_HAELO</name>
<dbReference type="Proteomes" id="UP000821853">
    <property type="component" value="Chromosome 3"/>
</dbReference>
<dbReference type="AlphaFoldDB" id="A0A9J6G3K6"/>
<comment type="cofactor">
    <cofactor evidence="1">
        <name>Ca(2+)</name>
        <dbReference type="ChEBI" id="CHEBI:29108"/>
    </cofactor>
</comment>
<keyword evidence="5" id="KW-0325">Glycoprotein</keyword>
<dbReference type="InterPro" id="IPR017850">
    <property type="entry name" value="Alkaline_phosphatase_core_sf"/>
</dbReference>
<evidence type="ECO:0000313" key="8">
    <source>
        <dbReference type="EMBL" id="KAH9370090.1"/>
    </source>
</evidence>
<feature type="region of interest" description="Disordered" evidence="6">
    <location>
        <begin position="1"/>
        <end position="26"/>
    </location>
</feature>
<evidence type="ECO:0000256" key="1">
    <source>
        <dbReference type="ARBA" id="ARBA00001913"/>
    </source>
</evidence>
<dbReference type="Pfam" id="PF00884">
    <property type="entry name" value="Sulfatase"/>
    <property type="match status" value="1"/>
</dbReference>
<keyword evidence="4" id="KW-0106">Calcium</keyword>
<organism evidence="8 9">
    <name type="scientific">Haemaphysalis longicornis</name>
    <name type="common">Bush tick</name>
    <dbReference type="NCBI Taxonomy" id="44386"/>
    <lineage>
        <taxon>Eukaryota</taxon>
        <taxon>Metazoa</taxon>
        <taxon>Ecdysozoa</taxon>
        <taxon>Arthropoda</taxon>
        <taxon>Chelicerata</taxon>
        <taxon>Arachnida</taxon>
        <taxon>Acari</taxon>
        <taxon>Parasitiformes</taxon>
        <taxon>Ixodida</taxon>
        <taxon>Ixodoidea</taxon>
        <taxon>Ixodidae</taxon>
        <taxon>Haemaphysalinae</taxon>
        <taxon>Haemaphysalis</taxon>
    </lineage>
</organism>
<keyword evidence="3" id="KW-0479">Metal-binding</keyword>
<dbReference type="Gene3D" id="3.40.720.10">
    <property type="entry name" value="Alkaline Phosphatase, subunit A"/>
    <property type="match status" value="1"/>
</dbReference>
<feature type="domain" description="Sulfatase N-terminal" evidence="7">
    <location>
        <begin position="156"/>
        <end position="221"/>
    </location>
</feature>
<accession>A0A9J6G3K6</accession>
<dbReference type="EMBL" id="JABSTR010000005">
    <property type="protein sequence ID" value="KAH9370090.1"/>
    <property type="molecule type" value="Genomic_DNA"/>
</dbReference>
<keyword evidence="9" id="KW-1185">Reference proteome</keyword>
<reference evidence="8 9" key="1">
    <citation type="journal article" date="2020" name="Cell">
        <title>Large-Scale Comparative Analyses of Tick Genomes Elucidate Their Genetic Diversity and Vector Capacities.</title>
        <authorList>
            <consortium name="Tick Genome and Microbiome Consortium (TIGMIC)"/>
            <person name="Jia N."/>
            <person name="Wang J."/>
            <person name="Shi W."/>
            <person name="Du L."/>
            <person name="Sun Y."/>
            <person name="Zhan W."/>
            <person name="Jiang J.F."/>
            <person name="Wang Q."/>
            <person name="Zhang B."/>
            <person name="Ji P."/>
            <person name="Bell-Sakyi L."/>
            <person name="Cui X.M."/>
            <person name="Yuan T.T."/>
            <person name="Jiang B.G."/>
            <person name="Yang W.F."/>
            <person name="Lam T.T."/>
            <person name="Chang Q.C."/>
            <person name="Ding S.J."/>
            <person name="Wang X.J."/>
            <person name="Zhu J.G."/>
            <person name="Ruan X.D."/>
            <person name="Zhao L."/>
            <person name="Wei J.T."/>
            <person name="Ye R.Z."/>
            <person name="Que T.C."/>
            <person name="Du C.H."/>
            <person name="Zhou Y.H."/>
            <person name="Cheng J.X."/>
            <person name="Dai P.F."/>
            <person name="Guo W.B."/>
            <person name="Han X.H."/>
            <person name="Huang E.J."/>
            <person name="Li L.F."/>
            <person name="Wei W."/>
            <person name="Gao Y.C."/>
            <person name="Liu J.Z."/>
            <person name="Shao H.Z."/>
            <person name="Wang X."/>
            <person name="Wang C.C."/>
            <person name="Yang T.C."/>
            <person name="Huo Q.B."/>
            <person name="Li W."/>
            <person name="Chen H.Y."/>
            <person name="Chen S.E."/>
            <person name="Zhou L.G."/>
            <person name="Ni X.B."/>
            <person name="Tian J.H."/>
            <person name="Sheng Y."/>
            <person name="Liu T."/>
            <person name="Pan Y.S."/>
            <person name="Xia L.Y."/>
            <person name="Li J."/>
            <person name="Zhao F."/>
            <person name="Cao W.C."/>
        </authorList>
    </citation>
    <scope>NUCLEOTIDE SEQUENCE [LARGE SCALE GENOMIC DNA]</scope>
    <source>
        <strain evidence="8">HaeL-2018</strain>
    </source>
</reference>
<evidence type="ECO:0000256" key="5">
    <source>
        <dbReference type="ARBA" id="ARBA00023180"/>
    </source>
</evidence>
<protein>
    <recommendedName>
        <fullName evidence="7">Sulfatase N-terminal domain-containing protein</fullName>
    </recommendedName>
</protein>
<dbReference type="PANTHER" id="PTHR10342">
    <property type="entry name" value="ARYLSULFATASE"/>
    <property type="match status" value="1"/>
</dbReference>
<evidence type="ECO:0000313" key="9">
    <source>
        <dbReference type="Proteomes" id="UP000821853"/>
    </source>
</evidence>
<dbReference type="VEuPathDB" id="VectorBase:HLOH_063515"/>
<dbReference type="GO" id="GO:0046872">
    <property type="term" value="F:metal ion binding"/>
    <property type="evidence" value="ECO:0007669"/>
    <property type="project" value="UniProtKB-KW"/>
</dbReference>